<feature type="domain" description="DUF1989" evidence="1">
    <location>
        <begin position="7"/>
        <end position="169"/>
    </location>
</feature>
<keyword evidence="3" id="KW-1185">Reference proteome</keyword>
<accession>A0A370GFK7</accession>
<reference evidence="2 3" key="1">
    <citation type="submission" date="2018-07" db="EMBL/GenBank/DDBJ databases">
        <title>Genomic Encyclopedia of Type Strains, Phase IV (KMG-IV): sequencing the most valuable type-strain genomes for metagenomic binning, comparative biology and taxonomic classification.</title>
        <authorList>
            <person name="Goeker M."/>
        </authorList>
    </citation>
    <scope>NUCLEOTIDE SEQUENCE [LARGE SCALE GENOMIC DNA]</scope>
    <source>
        <strain evidence="2 3">DSM 25281</strain>
    </source>
</reference>
<comment type="caution">
    <text evidence="2">The sequence shown here is derived from an EMBL/GenBank/DDBJ whole genome shotgun (WGS) entry which is preliminary data.</text>
</comment>
<name>A0A370GFK7_9BACI</name>
<gene>
    <name evidence="2" type="ORF">DFR59_10658</name>
</gene>
<dbReference type="PANTHER" id="PTHR31527">
    <property type="entry name" value="RE64534P"/>
    <property type="match status" value="1"/>
</dbReference>
<dbReference type="Pfam" id="PF09347">
    <property type="entry name" value="DUF1989"/>
    <property type="match status" value="1"/>
</dbReference>
<dbReference type="AlphaFoldDB" id="A0A370GFK7"/>
<proteinExistence type="predicted"/>
<protein>
    <recommendedName>
        <fullName evidence="1">DUF1989 domain-containing protein</fullName>
    </recommendedName>
</protein>
<evidence type="ECO:0000313" key="3">
    <source>
        <dbReference type="Proteomes" id="UP000255326"/>
    </source>
</evidence>
<evidence type="ECO:0000259" key="1">
    <source>
        <dbReference type="Pfam" id="PF09347"/>
    </source>
</evidence>
<evidence type="ECO:0000313" key="2">
    <source>
        <dbReference type="EMBL" id="RDI41899.1"/>
    </source>
</evidence>
<dbReference type="EMBL" id="QQAY01000006">
    <property type="protein sequence ID" value="RDI41899.1"/>
    <property type="molecule type" value="Genomic_DNA"/>
</dbReference>
<dbReference type="Proteomes" id="UP000255326">
    <property type="component" value="Unassembled WGS sequence"/>
</dbReference>
<dbReference type="InterPro" id="IPR018959">
    <property type="entry name" value="DUF1989"/>
</dbReference>
<organism evidence="2 3">
    <name type="scientific">Falsibacillus pallidus</name>
    <dbReference type="NCBI Taxonomy" id="493781"/>
    <lineage>
        <taxon>Bacteria</taxon>
        <taxon>Bacillati</taxon>
        <taxon>Bacillota</taxon>
        <taxon>Bacilli</taxon>
        <taxon>Bacillales</taxon>
        <taxon>Bacillaceae</taxon>
        <taxon>Falsibacillus</taxon>
    </lineage>
</organism>
<dbReference type="PANTHER" id="PTHR31527:SF0">
    <property type="entry name" value="RE64534P"/>
    <property type="match status" value="1"/>
</dbReference>
<sequence>MKQEYFIEAEAGQAFKMKKGQTVRVIDVEGEQVVDFVVYKDGDLTERIDPGVTMDALHSYKVAPGDILYSNKYHPIMTVVEDDVGVHDFFNPACRPEMYELLYNKKNHPSCYDNLSQALEPYGLSQPDQYYPFNIFMNTVVEDNGAMKVKRPLSKPGDSILLRAEMDLIVGVSACPCSESECNGYNCTPIKVEVE</sequence>